<keyword evidence="1" id="KW-0479">Metal-binding</keyword>
<dbReference type="GO" id="GO:0045944">
    <property type="term" value="P:positive regulation of transcription by RNA polymerase II"/>
    <property type="evidence" value="ECO:0007669"/>
    <property type="project" value="TreeGrafter"/>
</dbReference>
<sequence length="330" mass="39319">MPLILETLSADNESYLTHTKCKICHEKANSINCGVICCIGCKSFYLRGRKKHQKFVCYYNLICLTDPKKIKKCQYCRWKTCINQGMVSNVSQNTLCTRENNLTSSQSQKLELDQLKDHVHGLYIEVVREWDSHVHRAKVIESCGQKRIYTFNEDFMFFINQENMQCYHSHTRRLHKIIQKLPGFLDFHTNDLKIIMNTHFFTIMCLTQLKLYRNKDFYYMMNEDIPFNRDVFTALFSEKVSDCIFNFFSGLKSMEFTEKELGLLIPFVLSSIYFNLENKNLMKERYEYYCRALFHEFKLNKRTLEFMINFAQFVCLGQKMNKMIMDVSTN</sequence>
<dbReference type="PROSITE" id="PS51030">
    <property type="entry name" value="NUCLEAR_REC_DBD_2"/>
    <property type="match status" value="1"/>
</dbReference>
<evidence type="ECO:0000256" key="3">
    <source>
        <dbReference type="ARBA" id="ARBA00022833"/>
    </source>
</evidence>
<evidence type="ECO:0000256" key="8">
    <source>
        <dbReference type="ARBA" id="ARBA00023242"/>
    </source>
</evidence>
<dbReference type="GO" id="GO:0030154">
    <property type="term" value="P:cell differentiation"/>
    <property type="evidence" value="ECO:0007669"/>
    <property type="project" value="TreeGrafter"/>
</dbReference>
<dbReference type="InterPro" id="IPR035500">
    <property type="entry name" value="NHR-like_dom_sf"/>
</dbReference>
<dbReference type="InterPro" id="IPR013088">
    <property type="entry name" value="Znf_NHR/GATA"/>
</dbReference>
<evidence type="ECO:0000256" key="2">
    <source>
        <dbReference type="ARBA" id="ARBA00022771"/>
    </source>
</evidence>
<dbReference type="GO" id="GO:0000122">
    <property type="term" value="P:negative regulation of transcription by RNA polymerase II"/>
    <property type="evidence" value="ECO:0007669"/>
    <property type="project" value="TreeGrafter"/>
</dbReference>
<gene>
    <name evidence="10" type="ORF">OXX778_LOCUS2240</name>
</gene>
<keyword evidence="11" id="KW-1185">Reference proteome</keyword>
<dbReference type="InterPro" id="IPR050234">
    <property type="entry name" value="Nuclear_hormone_rcpt_NR1"/>
</dbReference>
<evidence type="ECO:0000313" key="10">
    <source>
        <dbReference type="EMBL" id="CAF0722157.1"/>
    </source>
</evidence>
<dbReference type="GO" id="GO:0000978">
    <property type="term" value="F:RNA polymerase II cis-regulatory region sequence-specific DNA binding"/>
    <property type="evidence" value="ECO:0007669"/>
    <property type="project" value="TreeGrafter"/>
</dbReference>
<dbReference type="OrthoDB" id="6355676at2759"/>
<accession>A0A813MKV6</accession>
<feature type="domain" description="Nuclear receptor" evidence="9">
    <location>
        <begin position="18"/>
        <end position="93"/>
    </location>
</feature>
<dbReference type="SUPFAM" id="SSF57716">
    <property type="entry name" value="Glucocorticoid receptor-like (DNA-binding domain)"/>
    <property type="match status" value="1"/>
</dbReference>
<evidence type="ECO:0000313" key="11">
    <source>
        <dbReference type="Proteomes" id="UP000663879"/>
    </source>
</evidence>
<dbReference type="SUPFAM" id="SSF48508">
    <property type="entry name" value="Nuclear receptor ligand-binding domain"/>
    <property type="match status" value="1"/>
</dbReference>
<keyword evidence="4" id="KW-0805">Transcription regulation</keyword>
<keyword evidence="7" id="KW-0675">Receptor</keyword>
<keyword evidence="3" id="KW-0862">Zinc</keyword>
<dbReference type="EMBL" id="CAJNOC010000169">
    <property type="protein sequence ID" value="CAF0722157.1"/>
    <property type="molecule type" value="Genomic_DNA"/>
</dbReference>
<evidence type="ECO:0000256" key="5">
    <source>
        <dbReference type="ARBA" id="ARBA00023125"/>
    </source>
</evidence>
<dbReference type="Pfam" id="PF00105">
    <property type="entry name" value="zf-C4"/>
    <property type="match status" value="1"/>
</dbReference>
<dbReference type="PANTHER" id="PTHR24082">
    <property type="entry name" value="NUCLEAR HORMONE RECEPTOR"/>
    <property type="match status" value="1"/>
</dbReference>
<dbReference type="PANTHER" id="PTHR24082:SF473">
    <property type="entry name" value="ECDYSONE-INDUCED PROTEIN 75B, ISOFORM B"/>
    <property type="match status" value="1"/>
</dbReference>
<dbReference type="InterPro" id="IPR001628">
    <property type="entry name" value="Znf_hrmn_rcpt"/>
</dbReference>
<organism evidence="10 11">
    <name type="scientific">Brachionus calyciflorus</name>
    <dbReference type="NCBI Taxonomy" id="104777"/>
    <lineage>
        <taxon>Eukaryota</taxon>
        <taxon>Metazoa</taxon>
        <taxon>Spiralia</taxon>
        <taxon>Gnathifera</taxon>
        <taxon>Rotifera</taxon>
        <taxon>Eurotatoria</taxon>
        <taxon>Monogononta</taxon>
        <taxon>Pseudotrocha</taxon>
        <taxon>Ploima</taxon>
        <taxon>Brachionidae</taxon>
        <taxon>Brachionus</taxon>
    </lineage>
</organism>
<reference evidence="10" key="1">
    <citation type="submission" date="2021-02" db="EMBL/GenBank/DDBJ databases">
        <authorList>
            <person name="Nowell W R."/>
        </authorList>
    </citation>
    <scope>NUCLEOTIDE SEQUENCE</scope>
    <source>
        <strain evidence="10">Ploen Becks lab</strain>
    </source>
</reference>
<dbReference type="Gene3D" id="3.30.50.10">
    <property type="entry name" value="Erythroid Transcription Factor GATA-1, subunit A"/>
    <property type="match status" value="1"/>
</dbReference>
<evidence type="ECO:0000256" key="4">
    <source>
        <dbReference type="ARBA" id="ARBA00023015"/>
    </source>
</evidence>
<dbReference type="Gene3D" id="1.10.565.10">
    <property type="entry name" value="Retinoid X Receptor"/>
    <property type="match status" value="1"/>
</dbReference>
<keyword evidence="2" id="KW-0863">Zinc-finger</keyword>
<keyword evidence="6" id="KW-0804">Transcription</keyword>
<dbReference type="Proteomes" id="UP000663879">
    <property type="component" value="Unassembled WGS sequence"/>
</dbReference>
<dbReference type="SMART" id="SM00399">
    <property type="entry name" value="ZnF_C4"/>
    <property type="match status" value="1"/>
</dbReference>
<evidence type="ECO:0000256" key="7">
    <source>
        <dbReference type="ARBA" id="ARBA00023170"/>
    </source>
</evidence>
<evidence type="ECO:0000256" key="6">
    <source>
        <dbReference type="ARBA" id="ARBA00023163"/>
    </source>
</evidence>
<keyword evidence="8" id="KW-0539">Nucleus</keyword>
<name>A0A813MKV6_9BILA</name>
<protein>
    <recommendedName>
        <fullName evidence="9">Nuclear receptor domain-containing protein</fullName>
    </recommendedName>
</protein>
<comment type="caution">
    <text evidence="10">The sequence shown here is derived from an EMBL/GenBank/DDBJ whole genome shotgun (WGS) entry which is preliminary data.</text>
</comment>
<proteinExistence type="predicted"/>
<dbReference type="GO" id="GO:0009755">
    <property type="term" value="P:hormone-mediated signaling pathway"/>
    <property type="evidence" value="ECO:0007669"/>
    <property type="project" value="TreeGrafter"/>
</dbReference>
<dbReference type="AlphaFoldDB" id="A0A813MKV6"/>
<keyword evidence="5" id="KW-0238">DNA-binding</keyword>
<dbReference type="GO" id="GO:0008270">
    <property type="term" value="F:zinc ion binding"/>
    <property type="evidence" value="ECO:0007669"/>
    <property type="project" value="UniProtKB-KW"/>
</dbReference>
<evidence type="ECO:0000259" key="9">
    <source>
        <dbReference type="PROSITE" id="PS51030"/>
    </source>
</evidence>
<dbReference type="PRINTS" id="PR00047">
    <property type="entry name" value="STROIDFINGER"/>
</dbReference>
<evidence type="ECO:0000256" key="1">
    <source>
        <dbReference type="ARBA" id="ARBA00022723"/>
    </source>
</evidence>
<dbReference type="GO" id="GO:0004879">
    <property type="term" value="F:nuclear receptor activity"/>
    <property type="evidence" value="ECO:0007669"/>
    <property type="project" value="TreeGrafter"/>
</dbReference>